<evidence type="ECO:0008006" key="3">
    <source>
        <dbReference type="Google" id="ProtNLM"/>
    </source>
</evidence>
<reference evidence="1" key="2">
    <citation type="journal article" date="2021" name="Microbiome">
        <title>Successional dynamics and alternative stable states in a saline activated sludge microbial community over 9 years.</title>
        <authorList>
            <person name="Wang Y."/>
            <person name="Ye J."/>
            <person name="Ju F."/>
            <person name="Liu L."/>
            <person name="Boyd J.A."/>
            <person name="Deng Y."/>
            <person name="Parks D.H."/>
            <person name="Jiang X."/>
            <person name="Yin X."/>
            <person name="Woodcroft B.J."/>
            <person name="Tyson G.W."/>
            <person name="Hugenholtz P."/>
            <person name="Polz M.F."/>
            <person name="Zhang T."/>
        </authorList>
    </citation>
    <scope>NUCLEOTIDE SEQUENCE</scope>
    <source>
        <strain evidence="1">HKST-UBA15</strain>
    </source>
</reference>
<dbReference type="GO" id="GO:0004089">
    <property type="term" value="F:carbonate dehydratase activity"/>
    <property type="evidence" value="ECO:0007669"/>
    <property type="project" value="InterPro"/>
</dbReference>
<accession>A0A955L177</accession>
<dbReference type="GO" id="GO:0008270">
    <property type="term" value="F:zinc ion binding"/>
    <property type="evidence" value="ECO:0007669"/>
    <property type="project" value="InterPro"/>
</dbReference>
<dbReference type="EMBL" id="JAGQLL010000031">
    <property type="protein sequence ID" value="MCA9380120.1"/>
    <property type="molecule type" value="Genomic_DNA"/>
</dbReference>
<evidence type="ECO:0000313" key="2">
    <source>
        <dbReference type="Proteomes" id="UP000745577"/>
    </source>
</evidence>
<dbReference type="InterPro" id="IPR046871">
    <property type="entry name" value="Pro_CA_2"/>
</dbReference>
<organism evidence="1 2">
    <name type="scientific">Candidatus Dojkabacteria bacterium</name>
    <dbReference type="NCBI Taxonomy" id="2099670"/>
    <lineage>
        <taxon>Bacteria</taxon>
        <taxon>Candidatus Dojkabacteria</taxon>
    </lineage>
</organism>
<proteinExistence type="predicted"/>
<dbReference type="InterPro" id="IPR036874">
    <property type="entry name" value="Carbonic_anhydrase_sf"/>
</dbReference>
<dbReference type="Proteomes" id="UP000745577">
    <property type="component" value="Unassembled WGS sequence"/>
</dbReference>
<comment type="caution">
    <text evidence="1">The sequence shown here is derived from an EMBL/GenBank/DDBJ whole genome shotgun (WGS) entry which is preliminary data.</text>
</comment>
<gene>
    <name evidence="1" type="ORF">KC675_02970</name>
</gene>
<protein>
    <recommendedName>
        <fullName evidence="3">Carbonic anhydrase</fullName>
    </recommendedName>
</protein>
<dbReference type="SUPFAM" id="SSF53056">
    <property type="entry name" value="beta-carbonic anhydrase, cab"/>
    <property type="match status" value="1"/>
</dbReference>
<dbReference type="AlphaFoldDB" id="A0A955L177"/>
<name>A0A955L177_9BACT</name>
<evidence type="ECO:0000313" key="1">
    <source>
        <dbReference type="EMBL" id="MCA9380120.1"/>
    </source>
</evidence>
<dbReference type="Pfam" id="PF20393">
    <property type="entry name" value="Pro_CA_2"/>
    <property type="match status" value="1"/>
</dbReference>
<sequence length="139" mass="15790">MHKAKACVVGCIDFRFREATDNFLNSQPWADSYDLISVAGSSRDFIKPMQDSHGDYAWLQLELSIKLHEPDLVVFVDHQDCGGYAQDGTIPGGLGVDEDRTKHSEMLEQLKLKLLEKYPKLLCRFYHIDFDGGVKELLV</sequence>
<reference evidence="1" key="1">
    <citation type="submission" date="2020-04" db="EMBL/GenBank/DDBJ databases">
        <authorList>
            <person name="Zhang T."/>
        </authorList>
    </citation>
    <scope>NUCLEOTIDE SEQUENCE</scope>
    <source>
        <strain evidence="1">HKST-UBA15</strain>
    </source>
</reference>
<dbReference type="Gene3D" id="3.40.1050.10">
    <property type="entry name" value="Carbonic anhydrase"/>
    <property type="match status" value="1"/>
</dbReference>